<dbReference type="AlphaFoldDB" id="A0A0F0LT03"/>
<sequence length="394" mass="41693">MHTRTVVRAGAILSAVAMAAVLAACSSSTTTGSSAAASAEAGTVDLAAAGCPSTIVVQTDWWPESEHGHLYQMLGDDATVEADKKAVVGTLYAGGKSTGVKLEIRAGGAAINFNNVATQMYTDDSITFGYVTTDDQIANSGKVPTKAFFAPLDQSPIMVMWDPATYPNVTGVKDIGAALKSTGGSWLYFSGSAYMDYLISQGYVDKANTDSSYSGAPDQFVAAEGKSVQQGFASAEPYIYQNEVSAWDKPVKYSLISSTGWDPYQSEMVAKTGDFDKLTPCLKAFTPVLQQAEVDYFADPSKANALIQKAIAGYNASWSYSPGVADYAVKTMLADKIVSNGDNSTIGDFNDARMADFFTKASKIYTDLGTNIAPGLKATDLYTNEFIDTSIGLK</sequence>
<gene>
    <name evidence="2" type="ORF">DCP95_04885</name>
    <name evidence="3" type="ORF">RR49_02641</name>
</gene>
<dbReference type="Gene3D" id="3.40.190.10">
    <property type="entry name" value="Periplasmic binding protein-like II"/>
    <property type="match status" value="1"/>
</dbReference>
<feature type="signal peptide" evidence="1">
    <location>
        <begin position="1"/>
        <end position="19"/>
    </location>
</feature>
<dbReference type="RefSeq" id="WP_045248517.1">
    <property type="nucleotide sequence ID" value="NZ_DAIQHQ010000004.1"/>
</dbReference>
<keyword evidence="1" id="KW-0732">Signal</keyword>
<protein>
    <submittedName>
        <fullName evidence="2">Nitrate ABC transporter substrate-binding protein</fullName>
    </submittedName>
</protein>
<evidence type="ECO:0000313" key="5">
    <source>
        <dbReference type="Proteomes" id="UP000257479"/>
    </source>
</evidence>
<keyword evidence="4" id="KW-1185">Reference proteome</keyword>
<accession>A0A0F0LT03</accession>
<evidence type="ECO:0000313" key="2">
    <source>
        <dbReference type="EMBL" id="HAN23892.1"/>
    </source>
</evidence>
<evidence type="ECO:0000313" key="3">
    <source>
        <dbReference type="EMBL" id="KJL35415.1"/>
    </source>
</evidence>
<dbReference type="PROSITE" id="PS51257">
    <property type="entry name" value="PROKAR_LIPOPROTEIN"/>
    <property type="match status" value="1"/>
</dbReference>
<organism evidence="3 4">
    <name type="scientific">Microbacterium ginsengisoli</name>
    <dbReference type="NCBI Taxonomy" id="400772"/>
    <lineage>
        <taxon>Bacteria</taxon>
        <taxon>Bacillati</taxon>
        <taxon>Actinomycetota</taxon>
        <taxon>Actinomycetes</taxon>
        <taxon>Micrococcales</taxon>
        <taxon>Microbacteriaceae</taxon>
        <taxon>Microbacterium</taxon>
    </lineage>
</organism>
<comment type="caution">
    <text evidence="3">The sequence shown here is derived from an EMBL/GenBank/DDBJ whole genome shotgun (WGS) entry which is preliminary data.</text>
</comment>
<proteinExistence type="predicted"/>
<reference evidence="2 5" key="2">
    <citation type="journal article" date="2018" name="Nat. Biotechnol.">
        <title>A standardized bacterial taxonomy based on genome phylogeny substantially revises the tree of life.</title>
        <authorList>
            <person name="Parks D.H."/>
            <person name="Chuvochina M."/>
            <person name="Waite D.W."/>
            <person name="Rinke C."/>
            <person name="Skarshewski A."/>
            <person name="Chaumeil P.A."/>
            <person name="Hugenholtz P."/>
        </authorList>
    </citation>
    <scope>NUCLEOTIDE SEQUENCE [LARGE SCALE GENOMIC DNA]</scope>
    <source>
        <strain evidence="2">UBA9152</strain>
    </source>
</reference>
<dbReference type="EMBL" id="JYIY01000079">
    <property type="protein sequence ID" value="KJL35415.1"/>
    <property type="molecule type" value="Genomic_DNA"/>
</dbReference>
<dbReference type="Proteomes" id="UP000257479">
    <property type="component" value="Unassembled WGS sequence"/>
</dbReference>
<evidence type="ECO:0000256" key="1">
    <source>
        <dbReference type="SAM" id="SignalP"/>
    </source>
</evidence>
<feature type="chain" id="PRO_5038208897" evidence="1">
    <location>
        <begin position="20"/>
        <end position="394"/>
    </location>
</feature>
<dbReference type="EMBL" id="DMNG01000081">
    <property type="protein sequence ID" value="HAN23892.1"/>
    <property type="molecule type" value="Genomic_DNA"/>
</dbReference>
<dbReference type="Proteomes" id="UP000033451">
    <property type="component" value="Unassembled WGS sequence"/>
</dbReference>
<reference evidence="3 4" key="1">
    <citation type="submission" date="2015-02" db="EMBL/GenBank/DDBJ databases">
        <title>Draft genome sequences of ten Microbacterium spp. with emphasis on heavy metal contaminated environments.</title>
        <authorList>
            <person name="Corretto E."/>
        </authorList>
    </citation>
    <scope>NUCLEOTIDE SEQUENCE [LARGE SCALE GENOMIC DNA]</scope>
    <source>
        <strain evidence="3 4">DSM 18659</strain>
    </source>
</reference>
<dbReference type="STRING" id="400772.RR49_02641"/>
<evidence type="ECO:0000313" key="4">
    <source>
        <dbReference type="Proteomes" id="UP000033451"/>
    </source>
</evidence>
<name>A0A0F0LT03_9MICO</name>
<dbReference type="OrthoDB" id="3595952at2"/>
<dbReference type="PATRIC" id="fig|400772.4.peg.2653"/>